<keyword evidence="3" id="KW-1185">Reference proteome</keyword>
<feature type="compositionally biased region" description="Gly residues" evidence="1">
    <location>
        <begin position="115"/>
        <end position="124"/>
    </location>
</feature>
<evidence type="ECO:0000256" key="1">
    <source>
        <dbReference type="SAM" id="MobiDB-lite"/>
    </source>
</evidence>
<proteinExistence type="predicted"/>
<feature type="region of interest" description="Disordered" evidence="1">
    <location>
        <begin position="93"/>
        <end position="124"/>
    </location>
</feature>
<reference evidence="3" key="1">
    <citation type="submission" date="2016-10" db="EMBL/GenBank/DDBJ databases">
        <authorList>
            <person name="Varghese N."/>
            <person name="Submissions S."/>
        </authorList>
    </citation>
    <scope>NUCLEOTIDE SEQUENCE [LARGE SCALE GENOMIC DNA]</scope>
    <source>
        <strain evidence="3">DSM 45843</strain>
    </source>
</reference>
<sequence length="124" mass="12084">MGKHSAADGAVVHPIVATAMLRRTGAGAPPRPSIGGPRAGHASAGSAVGWPQEPHRGDGIGWPVEPTGPAAPEPTPVGDDGSVLAVLDAAAQGVEAAPVSEPPPARRGGWRRIFGGSGGSPSAA</sequence>
<name>A0A1H0DAH9_9ACTN</name>
<dbReference type="EMBL" id="FNIR01000001">
    <property type="protein sequence ID" value="SDN67150.1"/>
    <property type="molecule type" value="Genomic_DNA"/>
</dbReference>
<dbReference type="OrthoDB" id="5192116at2"/>
<evidence type="ECO:0000313" key="2">
    <source>
        <dbReference type="EMBL" id="SDN67150.1"/>
    </source>
</evidence>
<accession>A0A1H0DAH9</accession>
<dbReference type="Proteomes" id="UP000199088">
    <property type="component" value="Unassembled WGS sequence"/>
</dbReference>
<organism evidence="2 3">
    <name type="scientific">Klenkia soli</name>
    <dbReference type="NCBI Taxonomy" id="1052260"/>
    <lineage>
        <taxon>Bacteria</taxon>
        <taxon>Bacillati</taxon>
        <taxon>Actinomycetota</taxon>
        <taxon>Actinomycetes</taxon>
        <taxon>Geodermatophilales</taxon>
        <taxon>Geodermatophilaceae</taxon>
        <taxon>Klenkia</taxon>
    </lineage>
</organism>
<protein>
    <submittedName>
        <fullName evidence="2">Uncharacterized protein</fullName>
    </submittedName>
</protein>
<feature type="region of interest" description="Disordered" evidence="1">
    <location>
        <begin position="22"/>
        <end position="81"/>
    </location>
</feature>
<dbReference type="AlphaFoldDB" id="A0A1H0DAH9"/>
<dbReference type="STRING" id="1052260.SAMN05660199_00557"/>
<evidence type="ECO:0000313" key="3">
    <source>
        <dbReference type="Proteomes" id="UP000199088"/>
    </source>
</evidence>
<gene>
    <name evidence="2" type="ORF">SAMN05660199_00557</name>
</gene>
<dbReference type="RefSeq" id="WP_091238995.1">
    <property type="nucleotide sequence ID" value="NZ_FNIR01000001.1"/>
</dbReference>